<protein>
    <submittedName>
        <fullName evidence="1">Uncharacterized protein</fullName>
    </submittedName>
</protein>
<name>A0AAN9EKG0_CROPI</name>
<keyword evidence="2" id="KW-1185">Reference proteome</keyword>
<comment type="caution">
    <text evidence="1">The sequence shown here is derived from an EMBL/GenBank/DDBJ whole genome shotgun (WGS) entry which is preliminary data.</text>
</comment>
<evidence type="ECO:0000313" key="1">
    <source>
        <dbReference type="EMBL" id="KAK7258801.1"/>
    </source>
</evidence>
<sequence>MVRGRCHLHPLSRSHLPYLLHSHHYTDENRGGHRYQPLRLPWQITPLPSLNVEDRYREDNIWYFLDTQDKHPLQRRSIIEVLVEFLATLENQARS</sequence>
<proteinExistence type="predicted"/>
<evidence type="ECO:0000313" key="2">
    <source>
        <dbReference type="Proteomes" id="UP001372338"/>
    </source>
</evidence>
<dbReference type="AlphaFoldDB" id="A0AAN9EKG0"/>
<organism evidence="1 2">
    <name type="scientific">Crotalaria pallida</name>
    <name type="common">Smooth rattlebox</name>
    <name type="synonym">Crotalaria striata</name>
    <dbReference type="NCBI Taxonomy" id="3830"/>
    <lineage>
        <taxon>Eukaryota</taxon>
        <taxon>Viridiplantae</taxon>
        <taxon>Streptophyta</taxon>
        <taxon>Embryophyta</taxon>
        <taxon>Tracheophyta</taxon>
        <taxon>Spermatophyta</taxon>
        <taxon>Magnoliopsida</taxon>
        <taxon>eudicotyledons</taxon>
        <taxon>Gunneridae</taxon>
        <taxon>Pentapetalae</taxon>
        <taxon>rosids</taxon>
        <taxon>fabids</taxon>
        <taxon>Fabales</taxon>
        <taxon>Fabaceae</taxon>
        <taxon>Papilionoideae</taxon>
        <taxon>50 kb inversion clade</taxon>
        <taxon>genistoids sensu lato</taxon>
        <taxon>core genistoids</taxon>
        <taxon>Crotalarieae</taxon>
        <taxon>Crotalaria</taxon>
    </lineage>
</organism>
<gene>
    <name evidence="1" type="ORF">RIF29_24388</name>
</gene>
<accession>A0AAN9EKG0</accession>
<dbReference type="EMBL" id="JAYWIO010000005">
    <property type="protein sequence ID" value="KAK7258801.1"/>
    <property type="molecule type" value="Genomic_DNA"/>
</dbReference>
<dbReference type="Proteomes" id="UP001372338">
    <property type="component" value="Unassembled WGS sequence"/>
</dbReference>
<reference evidence="1 2" key="1">
    <citation type="submission" date="2024-01" db="EMBL/GenBank/DDBJ databases">
        <title>The genomes of 5 underutilized Papilionoideae crops provide insights into root nodulation and disease resistanc.</title>
        <authorList>
            <person name="Yuan L."/>
        </authorList>
    </citation>
    <scope>NUCLEOTIDE SEQUENCE [LARGE SCALE GENOMIC DNA]</scope>
    <source>
        <strain evidence="1">ZHUSHIDOU_FW_LH</strain>
        <tissue evidence="1">Leaf</tissue>
    </source>
</reference>